<keyword evidence="3" id="KW-1185">Reference proteome</keyword>
<dbReference type="AlphaFoldDB" id="A0A6L8LLF9"/>
<evidence type="ECO:0000313" key="2">
    <source>
        <dbReference type="EMBL" id="MYM54562.1"/>
    </source>
</evidence>
<protein>
    <submittedName>
        <fullName evidence="2">DUF378 domain-containing protein</fullName>
    </submittedName>
</protein>
<organism evidence="2 3">
    <name type="scientific">Thalassovita mangrovi</name>
    <dbReference type="NCBI Taxonomy" id="2692236"/>
    <lineage>
        <taxon>Bacteria</taxon>
        <taxon>Pseudomonadati</taxon>
        <taxon>Pseudomonadota</taxon>
        <taxon>Alphaproteobacteria</taxon>
        <taxon>Rhodobacterales</taxon>
        <taxon>Roseobacteraceae</taxon>
        <taxon>Thalassovita</taxon>
    </lineage>
</organism>
<gene>
    <name evidence="2" type="ORF">GR167_04545</name>
</gene>
<dbReference type="PANTHER" id="PTHR37304:SF1">
    <property type="entry name" value="MEMBRANE PROTEIN"/>
    <property type="match status" value="1"/>
</dbReference>
<keyword evidence="1" id="KW-1133">Transmembrane helix</keyword>
<accession>A0A6L8LLF9</accession>
<evidence type="ECO:0000256" key="1">
    <source>
        <dbReference type="SAM" id="Phobius"/>
    </source>
</evidence>
<dbReference type="Pfam" id="PF04070">
    <property type="entry name" value="DUF378"/>
    <property type="match status" value="1"/>
</dbReference>
<keyword evidence="1" id="KW-0812">Transmembrane</keyword>
<sequence>MNALNLLTLILLIVGGLNWGLVGFAGFDLVAAIFGDGSVLARIVYALVGLSAAWQIVAANKRMSPATS</sequence>
<name>A0A6L8LLF9_9RHOB</name>
<feature type="transmembrane region" description="Helical" evidence="1">
    <location>
        <begin position="6"/>
        <end position="27"/>
    </location>
</feature>
<reference evidence="2 3" key="1">
    <citation type="submission" date="2020-01" db="EMBL/GenBank/DDBJ databases">
        <authorList>
            <person name="Chen S."/>
        </authorList>
    </citation>
    <scope>NUCLEOTIDE SEQUENCE [LARGE SCALE GENOMIC DNA]</scope>
    <source>
        <strain evidence="2 3">GS-10</strain>
    </source>
</reference>
<comment type="caution">
    <text evidence="2">The sequence shown here is derived from an EMBL/GenBank/DDBJ whole genome shotgun (WGS) entry which is preliminary data.</text>
</comment>
<dbReference type="PANTHER" id="PTHR37304">
    <property type="entry name" value="MEMBRANE PROTEIN-RELATED"/>
    <property type="match status" value="1"/>
</dbReference>
<keyword evidence="1" id="KW-0472">Membrane</keyword>
<dbReference type="EMBL" id="WWEN01000002">
    <property type="protein sequence ID" value="MYM54562.1"/>
    <property type="molecule type" value="Genomic_DNA"/>
</dbReference>
<dbReference type="Proteomes" id="UP000479043">
    <property type="component" value="Unassembled WGS sequence"/>
</dbReference>
<proteinExistence type="predicted"/>
<evidence type="ECO:0000313" key="3">
    <source>
        <dbReference type="Proteomes" id="UP000479043"/>
    </source>
</evidence>
<feature type="transmembrane region" description="Helical" evidence="1">
    <location>
        <begin position="39"/>
        <end position="58"/>
    </location>
</feature>
<dbReference type="InterPro" id="IPR007211">
    <property type="entry name" value="DUF378"/>
</dbReference>
<dbReference type="RefSeq" id="WP_160972248.1">
    <property type="nucleotide sequence ID" value="NZ_WWEN01000002.1"/>
</dbReference>